<dbReference type="Proteomes" id="UP001153709">
    <property type="component" value="Chromosome 10"/>
</dbReference>
<evidence type="ECO:0000259" key="4">
    <source>
        <dbReference type="Pfam" id="PF08623"/>
    </source>
</evidence>
<evidence type="ECO:0000256" key="1">
    <source>
        <dbReference type="ARBA" id="ARBA00007657"/>
    </source>
</evidence>
<dbReference type="InterPro" id="IPR016024">
    <property type="entry name" value="ARM-type_fold"/>
</dbReference>
<gene>
    <name evidence="5" type="ORF">DIABBA_LOCUS2490</name>
</gene>
<keyword evidence="6" id="KW-1185">Reference proteome</keyword>
<dbReference type="SUPFAM" id="SSF48371">
    <property type="entry name" value="ARM repeat"/>
    <property type="match status" value="1"/>
</dbReference>
<dbReference type="PANTHER" id="PTHR12696">
    <property type="entry name" value="TIP120"/>
    <property type="match status" value="1"/>
</dbReference>
<dbReference type="InterPro" id="IPR013932">
    <property type="entry name" value="TATA-bd_TIP120"/>
</dbReference>
<evidence type="ECO:0000256" key="2">
    <source>
        <dbReference type="ARBA" id="ARBA00022737"/>
    </source>
</evidence>
<dbReference type="GO" id="GO:0010265">
    <property type="term" value="P:SCF complex assembly"/>
    <property type="evidence" value="ECO:0007669"/>
    <property type="project" value="InterPro"/>
</dbReference>
<organism evidence="5 6">
    <name type="scientific">Diabrotica balteata</name>
    <name type="common">Banded cucumber beetle</name>
    <dbReference type="NCBI Taxonomy" id="107213"/>
    <lineage>
        <taxon>Eukaryota</taxon>
        <taxon>Metazoa</taxon>
        <taxon>Ecdysozoa</taxon>
        <taxon>Arthropoda</taxon>
        <taxon>Hexapoda</taxon>
        <taxon>Insecta</taxon>
        <taxon>Pterygota</taxon>
        <taxon>Neoptera</taxon>
        <taxon>Endopterygota</taxon>
        <taxon>Coleoptera</taxon>
        <taxon>Polyphaga</taxon>
        <taxon>Cucujiformia</taxon>
        <taxon>Chrysomeloidea</taxon>
        <taxon>Chrysomelidae</taxon>
        <taxon>Galerucinae</taxon>
        <taxon>Diabroticina</taxon>
        <taxon>Diabroticites</taxon>
        <taxon>Diabrotica</taxon>
    </lineage>
</organism>
<keyword evidence="3" id="KW-0833">Ubl conjugation pathway</keyword>
<keyword evidence="2" id="KW-0677">Repeat</keyword>
<feature type="domain" description="TATA-binding protein interacting (TIP20)" evidence="4">
    <location>
        <begin position="1030"/>
        <end position="1186"/>
    </location>
</feature>
<evidence type="ECO:0000313" key="5">
    <source>
        <dbReference type="EMBL" id="CAG9828576.1"/>
    </source>
</evidence>
<name>A0A9N9SUH3_DIABA</name>
<protein>
    <recommendedName>
        <fullName evidence="4">TATA-binding protein interacting (TIP20) domain-containing protein</fullName>
    </recommendedName>
</protein>
<dbReference type="Gene3D" id="1.25.10.10">
    <property type="entry name" value="Leucine-rich Repeat Variant"/>
    <property type="match status" value="1"/>
</dbReference>
<dbReference type="EMBL" id="OU898285">
    <property type="protein sequence ID" value="CAG9828576.1"/>
    <property type="molecule type" value="Genomic_DNA"/>
</dbReference>
<sequence length="1204" mass="137800">MSIITLERFEYLIRTSNLDVCYAAMHELANNINSPGVFVTVDTATVLINILLNHLDANIDAISRLAIECLIGLSSKVTEDGMMSIIAYLHTIIYSYKPHLRTNAITTLRLILDKLPYYERQTHSYYNSDVIAQKVMKILASNECSLFHDMHLSVRVGVIKSTQLLLSRFGMILEYQHGPVLNSLLNELSCRDSSISEACIDALTALVLHCNDNIYYDLILHLYSELMTRDNHMLAKTYIQCIASLCKQPEFILNYSLEAEERFATHVQRFIPAILKFSRLPDKDDLRIICFGTFKRFIYRFPKEVTPRIILIIELCLNYIRDEFPNHEGGDNNVVITNITWKVRKAALRCLDAMLKLPQPLMHLYVQVLPELISRFNDGNIIVRILVFNVFLKLLKSISSWGEENTNQMTEATLIISGRIEDIVNAAKFHVVQENSKIRLKCFSLLKELSILLPERFTDYFGDVLPAIVNSLGDSGGDCKVMFKALSCLLSILATYRNQLHYFHPYIRILLPPVTDSLNSRCHKTNGKALDVLQTLLIIVNPLDPNYFDFDFRPCVGDIYNRTLWHIQMNSPLNVKEKAIFTMGEIIINLVPYMGPMALHPLNLFLETLRDNCTMNASVKTLMRIVLSPSRENLAALPLIPLLVRILKLNEVRDLKQMTLQLINSLIEGNLQYMDKDILIPVVTESTNFIDISDPKITKWTIKILKSIADYLPDSLENISETVMPKILELLKSPSLDAPLLEATVSFLSSLVVCDLPGLEYGVLLTMLMSVIFSQENCDMQVFYAISRSIAGITISHPFYFERAVLQFIQMMSVSENITNKKLNLMILGEIGEKAEISKPLHWLIVALFFIKSDEIKQLASIALGKICICNVSSYLPFILEGEARREPETHLFFLVSLRELVDGLLKFDYRIPHIIPFAIPIFKQLCERCCCDEEEVRNLAAYILGKLTLINGRIILPLWQYVLRSESSLTRASVMRAFKLMITDQPHPIDDLLPECIGEFLVTLQDQNLHVRRIALEAFTRVVQNKPSLVNDQLDNYLDIIYQQVALKPTVKSQIDYLEVRKAAYECLFNLLNTFYNKLNKHTLINQVESTLKYDMESHDLQIIIYNIITKLTEKCPDQVAKKLENSNWLNYMRATFKESPNGLSNDQFNKIIAAKKSAMRAMISFMGLPDATKITYLYEFVNQVMNTPELTSIFQEILNDFK</sequence>
<proteinExistence type="inferred from homology"/>
<accession>A0A9N9SUH3</accession>
<comment type="similarity">
    <text evidence="1">Belongs to the CAND family.</text>
</comment>
<reference evidence="5" key="1">
    <citation type="submission" date="2022-01" db="EMBL/GenBank/DDBJ databases">
        <authorList>
            <person name="King R."/>
        </authorList>
    </citation>
    <scope>NUCLEOTIDE SEQUENCE</scope>
</reference>
<dbReference type="AlphaFoldDB" id="A0A9N9SUH3"/>
<dbReference type="Pfam" id="PF25782">
    <property type="entry name" value="TPR_CAND1"/>
    <property type="match status" value="1"/>
</dbReference>
<dbReference type="InterPro" id="IPR011989">
    <property type="entry name" value="ARM-like"/>
</dbReference>
<dbReference type="Pfam" id="PF08623">
    <property type="entry name" value="TIP120"/>
    <property type="match status" value="1"/>
</dbReference>
<evidence type="ECO:0000256" key="3">
    <source>
        <dbReference type="ARBA" id="ARBA00022786"/>
    </source>
</evidence>
<dbReference type="InterPro" id="IPR039852">
    <property type="entry name" value="CAND1/CAND2"/>
</dbReference>
<evidence type="ECO:0000313" key="6">
    <source>
        <dbReference type="Proteomes" id="UP001153709"/>
    </source>
</evidence>
<dbReference type="OrthoDB" id="6260732at2759"/>